<evidence type="ECO:0000313" key="3">
    <source>
        <dbReference type="Proteomes" id="UP000828390"/>
    </source>
</evidence>
<dbReference type="Proteomes" id="UP000828390">
    <property type="component" value="Unassembled WGS sequence"/>
</dbReference>
<protein>
    <submittedName>
        <fullName evidence="2">Uncharacterized protein</fullName>
    </submittedName>
</protein>
<keyword evidence="1" id="KW-0812">Transmembrane</keyword>
<sequence length="96" mass="11102">MFLLKSAYTTRTQEDPDIQVLLDNAKDFYSNNACTCYAILIKLERATEKKKHVFAMTSKTRKVWLNYQLMITNLSILYCVLADTLAGSVRYAIHLF</sequence>
<keyword evidence="1" id="KW-1133">Transmembrane helix</keyword>
<accession>A0A9D4KJG8</accession>
<evidence type="ECO:0000256" key="1">
    <source>
        <dbReference type="SAM" id="Phobius"/>
    </source>
</evidence>
<proteinExistence type="predicted"/>
<organism evidence="2 3">
    <name type="scientific">Dreissena polymorpha</name>
    <name type="common">Zebra mussel</name>
    <name type="synonym">Mytilus polymorpha</name>
    <dbReference type="NCBI Taxonomy" id="45954"/>
    <lineage>
        <taxon>Eukaryota</taxon>
        <taxon>Metazoa</taxon>
        <taxon>Spiralia</taxon>
        <taxon>Lophotrochozoa</taxon>
        <taxon>Mollusca</taxon>
        <taxon>Bivalvia</taxon>
        <taxon>Autobranchia</taxon>
        <taxon>Heteroconchia</taxon>
        <taxon>Euheterodonta</taxon>
        <taxon>Imparidentia</taxon>
        <taxon>Neoheterodontei</taxon>
        <taxon>Myida</taxon>
        <taxon>Dreissenoidea</taxon>
        <taxon>Dreissenidae</taxon>
        <taxon>Dreissena</taxon>
    </lineage>
</organism>
<comment type="caution">
    <text evidence="2">The sequence shown here is derived from an EMBL/GenBank/DDBJ whole genome shotgun (WGS) entry which is preliminary data.</text>
</comment>
<feature type="transmembrane region" description="Helical" evidence="1">
    <location>
        <begin position="69"/>
        <end position="93"/>
    </location>
</feature>
<gene>
    <name evidence="2" type="ORF">DPMN_114499</name>
</gene>
<dbReference type="EMBL" id="JAIWYP010000004">
    <property type="protein sequence ID" value="KAH3841040.1"/>
    <property type="molecule type" value="Genomic_DNA"/>
</dbReference>
<name>A0A9D4KJG8_DREPO</name>
<keyword evidence="3" id="KW-1185">Reference proteome</keyword>
<dbReference type="AlphaFoldDB" id="A0A9D4KJG8"/>
<evidence type="ECO:0000313" key="2">
    <source>
        <dbReference type="EMBL" id="KAH3841040.1"/>
    </source>
</evidence>
<reference evidence="2" key="2">
    <citation type="submission" date="2020-11" db="EMBL/GenBank/DDBJ databases">
        <authorList>
            <person name="McCartney M.A."/>
            <person name="Auch B."/>
            <person name="Kono T."/>
            <person name="Mallez S."/>
            <person name="Becker A."/>
            <person name="Gohl D.M."/>
            <person name="Silverstein K.A.T."/>
            <person name="Koren S."/>
            <person name="Bechman K.B."/>
            <person name="Herman A."/>
            <person name="Abrahante J.E."/>
            <person name="Garbe J."/>
        </authorList>
    </citation>
    <scope>NUCLEOTIDE SEQUENCE</scope>
    <source>
        <strain evidence="2">Duluth1</strain>
        <tissue evidence="2">Whole animal</tissue>
    </source>
</reference>
<keyword evidence="1" id="KW-0472">Membrane</keyword>
<reference evidence="2" key="1">
    <citation type="journal article" date="2019" name="bioRxiv">
        <title>The Genome of the Zebra Mussel, Dreissena polymorpha: A Resource for Invasive Species Research.</title>
        <authorList>
            <person name="McCartney M.A."/>
            <person name="Auch B."/>
            <person name="Kono T."/>
            <person name="Mallez S."/>
            <person name="Zhang Y."/>
            <person name="Obille A."/>
            <person name="Becker A."/>
            <person name="Abrahante J.E."/>
            <person name="Garbe J."/>
            <person name="Badalamenti J.P."/>
            <person name="Herman A."/>
            <person name="Mangelson H."/>
            <person name="Liachko I."/>
            <person name="Sullivan S."/>
            <person name="Sone E.D."/>
            <person name="Koren S."/>
            <person name="Silverstein K.A.T."/>
            <person name="Beckman K.B."/>
            <person name="Gohl D.M."/>
        </authorList>
    </citation>
    <scope>NUCLEOTIDE SEQUENCE</scope>
    <source>
        <strain evidence="2">Duluth1</strain>
        <tissue evidence="2">Whole animal</tissue>
    </source>
</reference>